<evidence type="ECO:0000313" key="2">
    <source>
        <dbReference type="Proteomes" id="UP000294513"/>
    </source>
</evidence>
<organism evidence="1 2">
    <name type="scientific">Actinomadura rubrisoli</name>
    <dbReference type="NCBI Taxonomy" id="2530368"/>
    <lineage>
        <taxon>Bacteria</taxon>
        <taxon>Bacillati</taxon>
        <taxon>Actinomycetota</taxon>
        <taxon>Actinomycetes</taxon>
        <taxon>Streptosporangiales</taxon>
        <taxon>Thermomonosporaceae</taxon>
        <taxon>Actinomadura</taxon>
    </lineage>
</organism>
<comment type="caution">
    <text evidence="1">The sequence shown here is derived from an EMBL/GenBank/DDBJ whole genome shotgun (WGS) entry which is preliminary data.</text>
</comment>
<dbReference type="EMBL" id="SMKU01000163">
    <property type="protein sequence ID" value="TDD79910.1"/>
    <property type="molecule type" value="Genomic_DNA"/>
</dbReference>
<name>A0A4R5B5M4_9ACTN</name>
<evidence type="ECO:0000313" key="1">
    <source>
        <dbReference type="EMBL" id="TDD79910.1"/>
    </source>
</evidence>
<proteinExistence type="predicted"/>
<protein>
    <recommendedName>
        <fullName evidence="3">Tetratricopeptide repeat protein</fullName>
    </recommendedName>
</protein>
<dbReference type="AlphaFoldDB" id="A0A4R5B5M4"/>
<keyword evidence="2" id="KW-1185">Reference proteome</keyword>
<evidence type="ECO:0008006" key="3">
    <source>
        <dbReference type="Google" id="ProtNLM"/>
    </source>
</evidence>
<accession>A0A4R5B5M4</accession>
<dbReference type="Proteomes" id="UP000294513">
    <property type="component" value="Unassembled WGS sequence"/>
</dbReference>
<gene>
    <name evidence="1" type="ORF">E1298_26825</name>
</gene>
<reference evidence="1 2" key="1">
    <citation type="submission" date="2019-03" db="EMBL/GenBank/DDBJ databases">
        <title>Draft genome sequences of novel Actinobacteria.</title>
        <authorList>
            <person name="Sahin N."/>
            <person name="Ay H."/>
            <person name="Saygin H."/>
        </authorList>
    </citation>
    <scope>NUCLEOTIDE SEQUENCE [LARGE SCALE GENOMIC DNA]</scope>
    <source>
        <strain evidence="1 2">H3C3</strain>
    </source>
</reference>
<dbReference type="RefSeq" id="WP_131897999.1">
    <property type="nucleotide sequence ID" value="NZ_SMKU01000163.1"/>
</dbReference>
<sequence>MTATTTWCTCLNALVHVRDWQEAEPVMAEVAGVAGEVGSARTTNLLGRIAGRVAHADAPSTIADLADALERLLGEGQSVEHDAGLG</sequence>